<proteinExistence type="predicted"/>
<dbReference type="AlphaFoldDB" id="A0A9W4SY01"/>
<feature type="non-terminal residue" evidence="1">
    <location>
        <position position="81"/>
    </location>
</feature>
<comment type="caution">
    <text evidence="1">The sequence shown here is derived from an EMBL/GenBank/DDBJ whole genome shotgun (WGS) entry which is preliminary data.</text>
</comment>
<gene>
    <name evidence="1" type="ORF">FWILDA_LOCUS10963</name>
</gene>
<accession>A0A9W4SY01</accession>
<dbReference type="EMBL" id="CAMKVN010002969">
    <property type="protein sequence ID" value="CAI2183208.1"/>
    <property type="molecule type" value="Genomic_DNA"/>
</dbReference>
<protein>
    <submittedName>
        <fullName evidence="1">9056_t:CDS:1</fullName>
    </submittedName>
</protein>
<keyword evidence="2" id="KW-1185">Reference proteome</keyword>
<evidence type="ECO:0000313" key="1">
    <source>
        <dbReference type="EMBL" id="CAI2183208.1"/>
    </source>
</evidence>
<dbReference type="Proteomes" id="UP001153678">
    <property type="component" value="Unassembled WGS sequence"/>
</dbReference>
<reference evidence="1" key="1">
    <citation type="submission" date="2022-08" db="EMBL/GenBank/DDBJ databases">
        <authorList>
            <person name="Kallberg Y."/>
            <person name="Tangrot J."/>
            <person name="Rosling A."/>
        </authorList>
    </citation>
    <scope>NUCLEOTIDE SEQUENCE</scope>
    <source>
        <strain evidence="1">Wild A</strain>
    </source>
</reference>
<organism evidence="1 2">
    <name type="scientific">Funneliformis geosporum</name>
    <dbReference type="NCBI Taxonomy" id="1117311"/>
    <lineage>
        <taxon>Eukaryota</taxon>
        <taxon>Fungi</taxon>
        <taxon>Fungi incertae sedis</taxon>
        <taxon>Mucoromycota</taxon>
        <taxon>Glomeromycotina</taxon>
        <taxon>Glomeromycetes</taxon>
        <taxon>Glomerales</taxon>
        <taxon>Glomeraceae</taxon>
        <taxon>Funneliformis</taxon>
    </lineage>
</organism>
<dbReference type="OrthoDB" id="10393373at2759"/>
<evidence type="ECO:0000313" key="2">
    <source>
        <dbReference type="Proteomes" id="UP001153678"/>
    </source>
</evidence>
<name>A0A9W4SY01_9GLOM</name>
<sequence length="81" mass="9276">GCTNITKEAIDQLILLNPNIYVEDFMNSMDMRAELDQEIGRIYNIRHSVVSEDRKKANINSLRNYATSGDGNHFLIIVYAE</sequence>